<keyword evidence="2" id="KW-0813">Transport</keyword>
<dbReference type="InterPro" id="IPR011989">
    <property type="entry name" value="ARM-like"/>
</dbReference>
<dbReference type="Gene3D" id="1.25.10.10">
    <property type="entry name" value="Leucine-rich Repeat Variant"/>
    <property type="match status" value="1"/>
</dbReference>
<evidence type="ECO:0000256" key="2">
    <source>
        <dbReference type="ARBA" id="ARBA00022448"/>
    </source>
</evidence>
<evidence type="ECO:0000313" key="7">
    <source>
        <dbReference type="EMBL" id="KAK1926346.1"/>
    </source>
</evidence>
<dbReference type="InterPro" id="IPR002553">
    <property type="entry name" value="Clathrin/coatomer_adapt-like_N"/>
</dbReference>
<dbReference type="InterPro" id="IPR016024">
    <property type="entry name" value="ARM-type_fold"/>
</dbReference>
<dbReference type="Pfam" id="PF01602">
    <property type="entry name" value="Adaptin_N"/>
    <property type="match status" value="1"/>
</dbReference>
<sequence>MSIPPYLTSGASSRAHHALIVAFNESKSTQEDNAIVQRELRRAQEVLSSTSSTSKIAETLIIVLHCTMMNGERVETGWALMPALLLAEGGRSTRERRIGYLFLCERLPRGHELELMLINTIRKDLSSASPQDILLALHAIVHLPSSDLAPAVQPLLSSKTLLRHASASIRQKTLESLFALHFPKEGDLSRTLSPRTFPIGLSKLVKLLEKETETGVVRVILDLMRCMVVDKIHVVRDGQERLFLVETAIAQAKRAGAGSRLYSSVLKLLRELIQGEDESLSAAIEWLASLLKARRISGALLFDICNLVAVVTSLQSSLGGLILKQVSKLLAPVVSSSSDHRPTPNDHVLALRCLSTLPPSAWDGALGQAEMKAVMDGINSYDDTIRLTTLRLLFRLSPDLLTAALNNHVDSLRTSRDLALPLGLPPDMDLRAKLQAGRNETASRALEVVRVQSQAKSTGQEAGLCFAEGFVDVCSILHSTGGDKRIWEGGLREVLRVVVDGTHSFREGFVQGILALPCHGDHTVTVVKATTAVEYGVFGGDTGEKTISALLEDIGQYPVSIQELLLISCVGIISRLTNGNNDRDETLKAPLHRALDRLRKAGSSTYLEKRCRQVATVIADPDLLRQVDLQAKSRALPDILEAIIDLAKLSTSSPSPLSPPLSARGARQAGLRYDAYAPPTTSSRSLSRSRPREGSSDSPPKGRMSSPSGLSAGDYALLSADEHEHGDTSALLGNSRVENLVGLDLGGRSRRKLERRISDPFRNDSDDTATPRTGS</sequence>
<protein>
    <submittedName>
        <fullName evidence="7">Armadillo-type protein</fullName>
    </submittedName>
</protein>
<name>A0AAD9L7N9_PAPLA</name>
<dbReference type="AlphaFoldDB" id="A0AAD9L7N9"/>
<feature type="compositionally biased region" description="Basic and acidic residues" evidence="5">
    <location>
        <begin position="755"/>
        <end position="765"/>
    </location>
</feature>
<keyword evidence="3" id="KW-0653">Protein transport</keyword>
<proteinExistence type="predicted"/>
<reference evidence="7" key="1">
    <citation type="submission" date="2023-02" db="EMBL/GenBank/DDBJ databases">
        <title>Identification and recombinant expression of a fungal hydrolase from Papiliotrema laurentii that hydrolyzes apple cutin and clears colloidal polyester polyurethane.</title>
        <authorList>
            <consortium name="DOE Joint Genome Institute"/>
            <person name="Roman V.A."/>
            <person name="Bojanowski C."/>
            <person name="Crable B.R."/>
            <person name="Wagner D.N."/>
            <person name="Hung C.S."/>
            <person name="Nadeau L.J."/>
            <person name="Schratz L."/>
            <person name="Haridas S."/>
            <person name="Pangilinan J."/>
            <person name="Lipzen A."/>
            <person name="Na H."/>
            <person name="Yan M."/>
            <person name="Ng V."/>
            <person name="Grigoriev I.V."/>
            <person name="Spatafora J.W."/>
            <person name="Barlow D."/>
            <person name="Biffinger J."/>
            <person name="Kelley-Loughnane N."/>
            <person name="Varaljay V.A."/>
            <person name="Crookes-Goodson W.J."/>
        </authorList>
    </citation>
    <scope>NUCLEOTIDE SEQUENCE</scope>
    <source>
        <strain evidence="7">5307AH</strain>
    </source>
</reference>
<evidence type="ECO:0000259" key="6">
    <source>
        <dbReference type="Pfam" id="PF01602"/>
    </source>
</evidence>
<keyword evidence="4" id="KW-0472">Membrane</keyword>
<evidence type="ECO:0000313" key="8">
    <source>
        <dbReference type="Proteomes" id="UP001182556"/>
    </source>
</evidence>
<keyword evidence="8" id="KW-1185">Reference proteome</keyword>
<evidence type="ECO:0000256" key="3">
    <source>
        <dbReference type="ARBA" id="ARBA00022927"/>
    </source>
</evidence>
<dbReference type="GO" id="GO:0016192">
    <property type="term" value="P:vesicle-mediated transport"/>
    <property type="evidence" value="ECO:0007669"/>
    <property type="project" value="InterPro"/>
</dbReference>
<comment type="caution">
    <text evidence="7">The sequence shown here is derived from an EMBL/GenBank/DDBJ whole genome shotgun (WGS) entry which is preliminary data.</text>
</comment>
<feature type="region of interest" description="Disordered" evidence="5">
    <location>
        <begin position="672"/>
        <end position="775"/>
    </location>
</feature>
<dbReference type="GO" id="GO:0006886">
    <property type="term" value="P:intracellular protein transport"/>
    <property type="evidence" value="ECO:0007669"/>
    <property type="project" value="InterPro"/>
</dbReference>
<dbReference type="GO" id="GO:0012505">
    <property type="term" value="C:endomembrane system"/>
    <property type="evidence" value="ECO:0007669"/>
    <property type="project" value="UniProtKB-SubCell"/>
</dbReference>
<accession>A0AAD9L7N9</accession>
<dbReference type="InterPro" id="IPR050840">
    <property type="entry name" value="Adaptor_Complx_Large_Subunit"/>
</dbReference>
<feature type="domain" description="Clathrin/coatomer adaptor adaptin-like N-terminal" evidence="6">
    <location>
        <begin position="63"/>
        <end position="396"/>
    </location>
</feature>
<organism evidence="7 8">
    <name type="scientific">Papiliotrema laurentii</name>
    <name type="common">Cryptococcus laurentii</name>
    <dbReference type="NCBI Taxonomy" id="5418"/>
    <lineage>
        <taxon>Eukaryota</taxon>
        <taxon>Fungi</taxon>
        <taxon>Dikarya</taxon>
        <taxon>Basidiomycota</taxon>
        <taxon>Agaricomycotina</taxon>
        <taxon>Tremellomycetes</taxon>
        <taxon>Tremellales</taxon>
        <taxon>Rhynchogastremaceae</taxon>
        <taxon>Papiliotrema</taxon>
    </lineage>
</organism>
<dbReference type="Proteomes" id="UP001182556">
    <property type="component" value="Unassembled WGS sequence"/>
</dbReference>
<gene>
    <name evidence="7" type="ORF">DB88DRAFT_481509</name>
</gene>
<evidence type="ECO:0000256" key="1">
    <source>
        <dbReference type="ARBA" id="ARBA00004308"/>
    </source>
</evidence>
<comment type="subcellular location">
    <subcellularLocation>
        <location evidence="1">Endomembrane system</location>
    </subcellularLocation>
</comment>
<dbReference type="SUPFAM" id="SSF48371">
    <property type="entry name" value="ARM repeat"/>
    <property type="match status" value="1"/>
</dbReference>
<dbReference type="PANTHER" id="PTHR22780">
    <property type="entry name" value="ADAPTIN, ALPHA/GAMMA/EPSILON"/>
    <property type="match status" value="1"/>
</dbReference>
<dbReference type="EMBL" id="JAODAN010000002">
    <property type="protein sequence ID" value="KAK1926346.1"/>
    <property type="molecule type" value="Genomic_DNA"/>
</dbReference>
<evidence type="ECO:0000256" key="5">
    <source>
        <dbReference type="SAM" id="MobiDB-lite"/>
    </source>
</evidence>
<evidence type="ECO:0000256" key="4">
    <source>
        <dbReference type="ARBA" id="ARBA00023136"/>
    </source>
</evidence>
<dbReference type="GO" id="GO:0030117">
    <property type="term" value="C:membrane coat"/>
    <property type="evidence" value="ECO:0007669"/>
    <property type="project" value="InterPro"/>
</dbReference>